<dbReference type="InterPro" id="IPR036259">
    <property type="entry name" value="MFS_trans_sf"/>
</dbReference>
<dbReference type="KEGG" id="pdx:Psed_6185"/>
<keyword evidence="7 9" id="KW-0472">Membrane</keyword>
<dbReference type="GO" id="GO:0042910">
    <property type="term" value="F:xenobiotic transmembrane transporter activity"/>
    <property type="evidence" value="ECO:0007669"/>
    <property type="project" value="InterPro"/>
</dbReference>
<reference evidence="11 12" key="1">
    <citation type="journal article" date="2011" name="J. Bacteriol.">
        <title>Genome sequence of the 1,4-dioxane-degrading Pseudonocardia dioxanivorans strain CB1190.</title>
        <authorList>
            <person name="Sales C.M."/>
            <person name="Mahendra S."/>
            <person name="Grostern A."/>
            <person name="Parales R.E."/>
            <person name="Goodwin L.A."/>
            <person name="Woyke T."/>
            <person name="Nolan M."/>
            <person name="Lapidus A."/>
            <person name="Chertkov O."/>
            <person name="Ovchinnikova G."/>
            <person name="Sczyrba A."/>
            <person name="Alvarez-Cohen L."/>
        </authorList>
    </citation>
    <scope>NUCLEOTIDE SEQUENCE [LARGE SCALE GENOMIC DNA]</scope>
    <source>
        <strain evidence="12">ATCC 55486 / DSM 44775 / JCM 13855 / CB1190</strain>
    </source>
</reference>
<comment type="similarity">
    <text evidence="2">Belongs to the major facilitator superfamily. Bcr/CmlA family.</text>
</comment>
<feature type="transmembrane region" description="Helical" evidence="9">
    <location>
        <begin position="291"/>
        <end position="311"/>
    </location>
</feature>
<dbReference type="PANTHER" id="PTHR23502:SF132">
    <property type="entry name" value="POLYAMINE TRANSPORTER 2-RELATED"/>
    <property type="match status" value="1"/>
</dbReference>
<accession>F4CNI9</accession>
<dbReference type="PROSITE" id="PS50850">
    <property type="entry name" value="MFS"/>
    <property type="match status" value="1"/>
</dbReference>
<feature type="transmembrane region" description="Helical" evidence="9">
    <location>
        <begin position="112"/>
        <end position="133"/>
    </location>
</feature>
<evidence type="ECO:0000256" key="6">
    <source>
        <dbReference type="ARBA" id="ARBA00022989"/>
    </source>
</evidence>
<feature type="transmembrane region" description="Helical" evidence="9">
    <location>
        <begin position="317"/>
        <end position="338"/>
    </location>
</feature>
<dbReference type="InterPro" id="IPR020846">
    <property type="entry name" value="MFS_dom"/>
</dbReference>
<dbReference type="PANTHER" id="PTHR23502">
    <property type="entry name" value="MAJOR FACILITATOR SUPERFAMILY"/>
    <property type="match status" value="1"/>
</dbReference>
<dbReference type="AlphaFoldDB" id="F4CNI9"/>
<keyword evidence="3" id="KW-0813">Transport</keyword>
<dbReference type="eggNOG" id="COG0477">
    <property type="taxonomic scope" value="Bacteria"/>
</dbReference>
<dbReference type="FunFam" id="1.20.1720.10:FF:000005">
    <property type="entry name" value="Bcr/CflA family efflux transporter"/>
    <property type="match status" value="1"/>
</dbReference>
<feature type="transmembrane region" description="Helical" evidence="9">
    <location>
        <begin position="87"/>
        <end position="106"/>
    </location>
</feature>
<evidence type="ECO:0000256" key="2">
    <source>
        <dbReference type="ARBA" id="ARBA00006236"/>
    </source>
</evidence>
<dbReference type="Proteomes" id="UP000007809">
    <property type="component" value="Chromosome"/>
</dbReference>
<feature type="transmembrane region" description="Helical" evidence="9">
    <location>
        <begin position="55"/>
        <end position="75"/>
    </location>
</feature>
<dbReference type="PROSITE" id="PS00216">
    <property type="entry name" value="SUGAR_TRANSPORT_1"/>
    <property type="match status" value="1"/>
</dbReference>
<evidence type="ECO:0000256" key="7">
    <source>
        <dbReference type="ARBA" id="ARBA00023136"/>
    </source>
</evidence>
<evidence type="ECO:0000256" key="9">
    <source>
        <dbReference type="SAM" id="Phobius"/>
    </source>
</evidence>
<feature type="domain" description="Major facilitator superfamily (MFS) profile" evidence="10">
    <location>
        <begin position="19"/>
        <end position="406"/>
    </location>
</feature>
<dbReference type="NCBIfam" id="TIGR00710">
    <property type="entry name" value="efflux_Bcr_CflA"/>
    <property type="match status" value="1"/>
</dbReference>
<feature type="transmembrane region" description="Helical" evidence="9">
    <location>
        <begin position="379"/>
        <end position="401"/>
    </location>
</feature>
<keyword evidence="6 9" id="KW-1133">Transmembrane helix</keyword>
<dbReference type="Gene3D" id="1.20.1720.10">
    <property type="entry name" value="Multidrug resistance protein D"/>
    <property type="match status" value="1"/>
</dbReference>
<evidence type="ECO:0000256" key="8">
    <source>
        <dbReference type="SAM" id="MobiDB-lite"/>
    </source>
</evidence>
<name>F4CNI9_PSEUX</name>
<dbReference type="InterPro" id="IPR005829">
    <property type="entry name" value="Sugar_transporter_CS"/>
</dbReference>
<gene>
    <name evidence="11" type="ordered locus">Psed_6185</name>
</gene>
<dbReference type="GO" id="GO:0005886">
    <property type="term" value="C:plasma membrane"/>
    <property type="evidence" value="ECO:0007669"/>
    <property type="project" value="UniProtKB-SubCell"/>
</dbReference>
<feature type="transmembrane region" description="Helical" evidence="9">
    <location>
        <begin position="173"/>
        <end position="195"/>
    </location>
</feature>
<dbReference type="HOGENOM" id="CLU_001265_47_1_11"/>
<organism evidence="11 12">
    <name type="scientific">Pseudonocardia dioxanivorans (strain ATCC 55486 / DSM 44775 / JCM 13855 / CB1190)</name>
    <dbReference type="NCBI Taxonomy" id="675635"/>
    <lineage>
        <taxon>Bacteria</taxon>
        <taxon>Bacillati</taxon>
        <taxon>Actinomycetota</taxon>
        <taxon>Actinomycetes</taxon>
        <taxon>Pseudonocardiales</taxon>
        <taxon>Pseudonocardiaceae</taxon>
        <taxon>Pseudonocardia</taxon>
    </lineage>
</organism>
<protein>
    <submittedName>
        <fullName evidence="11">Drug resistance transporter, Bcr/CflA subfamily</fullName>
    </submittedName>
</protein>
<dbReference type="SUPFAM" id="SSF103473">
    <property type="entry name" value="MFS general substrate transporter"/>
    <property type="match status" value="1"/>
</dbReference>
<evidence type="ECO:0000256" key="1">
    <source>
        <dbReference type="ARBA" id="ARBA00004651"/>
    </source>
</evidence>
<dbReference type="InterPro" id="IPR011701">
    <property type="entry name" value="MFS"/>
</dbReference>
<feature type="transmembrane region" description="Helical" evidence="9">
    <location>
        <begin position="21"/>
        <end position="43"/>
    </location>
</feature>
<proteinExistence type="inferred from homology"/>
<keyword evidence="4" id="KW-1003">Cell membrane</keyword>
<evidence type="ECO:0000313" key="11">
    <source>
        <dbReference type="EMBL" id="AEA28287.1"/>
    </source>
</evidence>
<dbReference type="Pfam" id="PF07690">
    <property type="entry name" value="MFS_1"/>
    <property type="match status" value="1"/>
</dbReference>
<comment type="subcellular location">
    <subcellularLocation>
        <location evidence="1">Cell membrane</location>
        <topology evidence="1">Multi-pass membrane protein</topology>
    </subcellularLocation>
</comment>
<dbReference type="EMBL" id="CP002593">
    <property type="protein sequence ID" value="AEA28287.1"/>
    <property type="molecule type" value="Genomic_DNA"/>
</dbReference>
<sequence length="446" mass="45197">MVLHPFVTDSSRTSVPGRLRLALLLGAFVALGPLTIDMYLPALPQISNELAASESLVQLTLTGTLAGLALGQLVIGPLSDAVGRRRPLFAGALLHLAASLLVLVAPNIEVLGVLRVLQGIGTAAGAVVAMAIVRDLYSGRDAANLFSRLMLVMGAAPVLAPTIGGLVLRVTDWRGVFVVLAAYALVLLPATWRALPETLPPSHRRSARIGATFRTYGSLLRDRVFVGLVLVAGFTMAALFGYVSGASFVYQEQFGLDQQIFGLVFGAGAVWLIAGTQFNPVLLRRFSPRQILSAGAVAGTLAGLVLIGAAATGAGGLVGLLVPMWAVLAAAGVMLPNAPAVALAQHGEAAGTAAALLGAVQFGVGAAVSPLVGALGNDALAMATVVAGGMVVALTVLAAVVRPWSLPDAGDEPEPVPASAPASTEHAQPAVDDIGVAGAAAVTARE</sequence>
<evidence type="ECO:0000259" key="10">
    <source>
        <dbReference type="PROSITE" id="PS50850"/>
    </source>
</evidence>
<feature type="transmembrane region" description="Helical" evidence="9">
    <location>
        <begin position="145"/>
        <end position="167"/>
    </location>
</feature>
<keyword evidence="5 9" id="KW-0812">Transmembrane</keyword>
<evidence type="ECO:0000256" key="4">
    <source>
        <dbReference type="ARBA" id="ARBA00022475"/>
    </source>
</evidence>
<dbReference type="GO" id="GO:1990961">
    <property type="term" value="P:xenobiotic detoxification by transmembrane export across the plasma membrane"/>
    <property type="evidence" value="ECO:0007669"/>
    <property type="project" value="InterPro"/>
</dbReference>
<evidence type="ECO:0000256" key="3">
    <source>
        <dbReference type="ARBA" id="ARBA00022448"/>
    </source>
</evidence>
<feature type="transmembrane region" description="Helical" evidence="9">
    <location>
        <begin position="224"/>
        <end position="248"/>
    </location>
</feature>
<feature type="region of interest" description="Disordered" evidence="8">
    <location>
        <begin position="409"/>
        <end position="431"/>
    </location>
</feature>
<evidence type="ECO:0000313" key="12">
    <source>
        <dbReference type="Proteomes" id="UP000007809"/>
    </source>
</evidence>
<dbReference type="CDD" id="cd17320">
    <property type="entry name" value="MFS_MdfA_MDR_like"/>
    <property type="match status" value="1"/>
</dbReference>
<dbReference type="InterPro" id="IPR004812">
    <property type="entry name" value="Efflux_drug-R_Bcr/CmlA"/>
</dbReference>
<evidence type="ECO:0000256" key="5">
    <source>
        <dbReference type="ARBA" id="ARBA00022692"/>
    </source>
</evidence>
<keyword evidence="12" id="KW-1185">Reference proteome</keyword>
<feature type="transmembrane region" description="Helical" evidence="9">
    <location>
        <begin position="350"/>
        <end position="373"/>
    </location>
</feature>
<feature type="transmembrane region" description="Helical" evidence="9">
    <location>
        <begin position="260"/>
        <end position="279"/>
    </location>
</feature>